<keyword evidence="3" id="KW-1185">Reference proteome</keyword>
<protein>
    <recommendedName>
        <fullName evidence="4">Entry exclusion lipoprotein TrbK</fullName>
    </recommendedName>
</protein>
<comment type="caution">
    <text evidence="2">The sequence shown here is derived from an EMBL/GenBank/DDBJ whole genome shotgun (WGS) entry which is preliminary data.</text>
</comment>
<keyword evidence="1" id="KW-0732">Signal</keyword>
<feature type="chain" id="PRO_5045495116" description="Entry exclusion lipoprotein TrbK" evidence="1">
    <location>
        <begin position="24"/>
        <end position="62"/>
    </location>
</feature>
<dbReference type="Proteomes" id="UP001595607">
    <property type="component" value="Unassembled WGS sequence"/>
</dbReference>
<name>A0ABV7MDL7_9PROT</name>
<organism evidence="2 3">
    <name type="scientific">Parvularcula lutaonensis</name>
    <dbReference type="NCBI Taxonomy" id="491923"/>
    <lineage>
        <taxon>Bacteria</taxon>
        <taxon>Pseudomonadati</taxon>
        <taxon>Pseudomonadota</taxon>
        <taxon>Alphaproteobacteria</taxon>
        <taxon>Parvularculales</taxon>
        <taxon>Parvularculaceae</taxon>
        <taxon>Parvularcula</taxon>
    </lineage>
</organism>
<dbReference type="PROSITE" id="PS51257">
    <property type="entry name" value="PROKAR_LIPOPROTEIN"/>
    <property type="match status" value="1"/>
</dbReference>
<sequence>MKKLSIVTIVAALAAAAAVSGCASYDRDISAQAARACADEPDPRLKSVCVAQAKAKLQEDAS</sequence>
<dbReference type="RefSeq" id="WP_189576212.1">
    <property type="nucleotide sequence ID" value="NZ_BMXU01000002.1"/>
</dbReference>
<evidence type="ECO:0008006" key="4">
    <source>
        <dbReference type="Google" id="ProtNLM"/>
    </source>
</evidence>
<gene>
    <name evidence="2" type="ORF">ACFONP_12515</name>
</gene>
<evidence type="ECO:0000256" key="1">
    <source>
        <dbReference type="SAM" id="SignalP"/>
    </source>
</evidence>
<evidence type="ECO:0000313" key="2">
    <source>
        <dbReference type="EMBL" id="MFC3303553.1"/>
    </source>
</evidence>
<feature type="signal peptide" evidence="1">
    <location>
        <begin position="1"/>
        <end position="23"/>
    </location>
</feature>
<evidence type="ECO:0000313" key="3">
    <source>
        <dbReference type="Proteomes" id="UP001595607"/>
    </source>
</evidence>
<reference evidence="3" key="1">
    <citation type="journal article" date="2019" name="Int. J. Syst. Evol. Microbiol.">
        <title>The Global Catalogue of Microorganisms (GCM) 10K type strain sequencing project: providing services to taxonomists for standard genome sequencing and annotation.</title>
        <authorList>
            <consortium name="The Broad Institute Genomics Platform"/>
            <consortium name="The Broad Institute Genome Sequencing Center for Infectious Disease"/>
            <person name="Wu L."/>
            <person name="Ma J."/>
        </authorList>
    </citation>
    <scope>NUCLEOTIDE SEQUENCE [LARGE SCALE GENOMIC DNA]</scope>
    <source>
        <strain evidence="3">KCTC 22245</strain>
    </source>
</reference>
<dbReference type="EMBL" id="JBHRVA010000003">
    <property type="protein sequence ID" value="MFC3303553.1"/>
    <property type="molecule type" value="Genomic_DNA"/>
</dbReference>
<proteinExistence type="predicted"/>
<accession>A0ABV7MDL7</accession>